<comment type="caution">
    <text evidence="1">The sequence shown here is derived from an EMBL/GenBank/DDBJ whole genome shotgun (WGS) entry which is preliminary data.</text>
</comment>
<organism evidence="1 2">
    <name type="scientific">Coprinellus micaceus</name>
    <name type="common">Glistening ink-cap mushroom</name>
    <name type="synonym">Coprinus micaceus</name>
    <dbReference type="NCBI Taxonomy" id="71717"/>
    <lineage>
        <taxon>Eukaryota</taxon>
        <taxon>Fungi</taxon>
        <taxon>Dikarya</taxon>
        <taxon>Basidiomycota</taxon>
        <taxon>Agaricomycotina</taxon>
        <taxon>Agaricomycetes</taxon>
        <taxon>Agaricomycetidae</taxon>
        <taxon>Agaricales</taxon>
        <taxon>Agaricineae</taxon>
        <taxon>Psathyrellaceae</taxon>
        <taxon>Coprinellus</taxon>
    </lineage>
</organism>
<accession>A0A4Y7SSA5</accession>
<keyword evidence="2" id="KW-1185">Reference proteome</keyword>
<evidence type="ECO:0000313" key="1">
    <source>
        <dbReference type="EMBL" id="TEB24746.1"/>
    </source>
</evidence>
<dbReference type="STRING" id="71717.A0A4Y7SSA5"/>
<dbReference type="Proteomes" id="UP000298030">
    <property type="component" value="Unassembled WGS sequence"/>
</dbReference>
<dbReference type="AlphaFoldDB" id="A0A4Y7SSA5"/>
<proteinExistence type="predicted"/>
<name>A0A4Y7SSA5_COPMI</name>
<evidence type="ECO:0000313" key="2">
    <source>
        <dbReference type="Proteomes" id="UP000298030"/>
    </source>
</evidence>
<sequence length="159" mass="17960">MPVTRSASQAPARSLSTEYGKRGQRRLINLPALLFDEKKAKFQIIDVPTLQAGSYKERYPFFESIVGPKPHECIVTVTDQGGHLHTFCILTQPYAREGNKCLSNLGWKWSGPVLVMKMGLYVDFVGLRTLDRDHGFDALKAFLRTVTAQKWPLPTHITE</sequence>
<dbReference type="EMBL" id="QPFP01000063">
    <property type="protein sequence ID" value="TEB24746.1"/>
    <property type="molecule type" value="Genomic_DNA"/>
</dbReference>
<gene>
    <name evidence="1" type="ORF">FA13DRAFT_1796948</name>
</gene>
<protein>
    <submittedName>
        <fullName evidence="1">Uncharacterized protein</fullName>
    </submittedName>
</protein>
<reference evidence="1 2" key="1">
    <citation type="journal article" date="2019" name="Nat. Ecol. Evol.">
        <title>Megaphylogeny resolves global patterns of mushroom evolution.</title>
        <authorList>
            <person name="Varga T."/>
            <person name="Krizsan K."/>
            <person name="Foldi C."/>
            <person name="Dima B."/>
            <person name="Sanchez-Garcia M."/>
            <person name="Sanchez-Ramirez S."/>
            <person name="Szollosi G.J."/>
            <person name="Szarkandi J.G."/>
            <person name="Papp V."/>
            <person name="Albert L."/>
            <person name="Andreopoulos W."/>
            <person name="Angelini C."/>
            <person name="Antonin V."/>
            <person name="Barry K.W."/>
            <person name="Bougher N.L."/>
            <person name="Buchanan P."/>
            <person name="Buyck B."/>
            <person name="Bense V."/>
            <person name="Catcheside P."/>
            <person name="Chovatia M."/>
            <person name="Cooper J."/>
            <person name="Damon W."/>
            <person name="Desjardin D."/>
            <person name="Finy P."/>
            <person name="Geml J."/>
            <person name="Haridas S."/>
            <person name="Hughes K."/>
            <person name="Justo A."/>
            <person name="Karasinski D."/>
            <person name="Kautmanova I."/>
            <person name="Kiss B."/>
            <person name="Kocsube S."/>
            <person name="Kotiranta H."/>
            <person name="LaButti K.M."/>
            <person name="Lechner B.E."/>
            <person name="Liimatainen K."/>
            <person name="Lipzen A."/>
            <person name="Lukacs Z."/>
            <person name="Mihaltcheva S."/>
            <person name="Morgado L.N."/>
            <person name="Niskanen T."/>
            <person name="Noordeloos M.E."/>
            <person name="Ohm R.A."/>
            <person name="Ortiz-Santana B."/>
            <person name="Ovrebo C."/>
            <person name="Racz N."/>
            <person name="Riley R."/>
            <person name="Savchenko A."/>
            <person name="Shiryaev A."/>
            <person name="Soop K."/>
            <person name="Spirin V."/>
            <person name="Szebenyi C."/>
            <person name="Tomsovsky M."/>
            <person name="Tulloss R.E."/>
            <person name="Uehling J."/>
            <person name="Grigoriev I.V."/>
            <person name="Vagvolgyi C."/>
            <person name="Papp T."/>
            <person name="Martin F.M."/>
            <person name="Miettinen O."/>
            <person name="Hibbett D.S."/>
            <person name="Nagy L.G."/>
        </authorList>
    </citation>
    <scope>NUCLEOTIDE SEQUENCE [LARGE SCALE GENOMIC DNA]</scope>
    <source>
        <strain evidence="1 2">FP101781</strain>
    </source>
</reference>